<evidence type="ECO:0000313" key="2">
    <source>
        <dbReference type="EMBL" id="KAK2109746.1"/>
    </source>
</evidence>
<gene>
    <name evidence="2" type="ORF">P7K49_009492</name>
</gene>
<protein>
    <submittedName>
        <fullName evidence="2">Uncharacterized protein</fullName>
    </submittedName>
</protein>
<dbReference type="Proteomes" id="UP001266305">
    <property type="component" value="Unassembled WGS sequence"/>
</dbReference>
<accession>A0ABQ9VKR9</accession>
<evidence type="ECO:0000256" key="1">
    <source>
        <dbReference type="SAM" id="MobiDB-lite"/>
    </source>
</evidence>
<sequence length="152" mass="16801">MHPHLTPSPPTPRRASLRIPASGALCDPHHSPPLTERWIPARFPPSRGGRAAHCPGWAPPTPIRTYLAAPARLACAPPAQPTWGSGNLSLRNFRRLRANEPAGPGITRKEEEKPGRGRNPSPGRWQMAWLRNRLFQEPRPAYHTPGARTHPS</sequence>
<reference evidence="2 3" key="1">
    <citation type="submission" date="2023-05" db="EMBL/GenBank/DDBJ databases">
        <title>B98-5 Cell Line De Novo Hybrid Assembly: An Optical Mapping Approach.</title>
        <authorList>
            <person name="Kananen K."/>
            <person name="Auerbach J.A."/>
            <person name="Kautto E."/>
            <person name="Blachly J.S."/>
        </authorList>
    </citation>
    <scope>NUCLEOTIDE SEQUENCE [LARGE SCALE GENOMIC DNA]</scope>
    <source>
        <strain evidence="2">B95-8</strain>
        <tissue evidence="2">Cell line</tissue>
    </source>
</reference>
<feature type="region of interest" description="Disordered" evidence="1">
    <location>
        <begin position="96"/>
        <end position="125"/>
    </location>
</feature>
<evidence type="ECO:0000313" key="3">
    <source>
        <dbReference type="Proteomes" id="UP001266305"/>
    </source>
</evidence>
<dbReference type="EMBL" id="JASSZA010000005">
    <property type="protein sequence ID" value="KAK2109746.1"/>
    <property type="molecule type" value="Genomic_DNA"/>
</dbReference>
<proteinExistence type="predicted"/>
<organism evidence="2 3">
    <name type="scientific">Saguinus oedipus</name>
    <name type="common">Cotton-top tamarin</name>
    <name type="synonym">Oedipomidas oedipus</name>
    <dbReference type="NCBI Taxonomy" id="9490"/>
    <lineage>
        <taxon>Eukaryota</taxon>
        <taxon>Metazoa</taxon>
        <taxon>Chordata</taxon>
        <taxon>Craniata</taxon>
        <taxon>Vertebrata</taxon>
        <taxon>Euteleostomi</taxon>
        <taxon>Mammalia</taxon>
        <taxon>Eutheria</taxon>
        <taxon>Euarchontoglires</taxon>
        <taxon>Primates</taxon>
        <taxon>Haplorrhini</taxon>
        <taxon>Platyrrhini</taxon>
        <taxon>Cebidae</taxon>
        <taxon>Callitrichinae</taxon>
        <taxon>Saguinus</taxon>
    </lineage>
</organism>
<name>A0ABQ9VKR9_SAGOE</name>
<comment type="caution">
    <text evidence="2">The sequence shown here is derived from an EMBL/GenBank/DDBJ whole genome shotgun (WGS) entry which is preliminary data.</text>
</comment>
<keyword evidence="3" id="KW-1185">Reference proteome</keyword>